<dbReference type="PIRSF" id="PIRSF001112">
    <property type="entry name" value="Epoxide_hydrolase"/>
    <property type="match status" value="1"/>
</dbReference>
<dbReference type="InterPro" id="IPR000639">
    <property type="entry name" value="Epox_hydrolase-like"/>
</dbReference>
<dbReference type="AlphaFoldDB" id="A0A4Y9YJB6"/>
<dbReference type="Pfam" id="PF06441">
    <property type="entry name" value="EHN"/>
    <property type="match status" value="1"/>
</dbReference>
<dbReference type="STRING" id="34475.A0A4Y9YJB6"/>
<dbReference type="InterPro" id="IPR029058">
    <property type="entry name" value="AB_hydrolase_fold"/>
</dbReference>
<feature type="active site" description="Proton donor" evidence="4">
    <location>
        <position position="315"/>
    </location>
</feature>
<evidence type="ECO:0000313" key="6">
    <source>
        <dbReference type="EMBL" id="TFY61049.1"/>
    </source>
</evidence>
<proteinExistence type="inferred from homology"/>
<evidence type="ECO:0000259" key="5">
    <source>
        <dbReference type="Pfam" id="PF06441"/>
    </source>
</evidence>
<dbReference type="Proteomes" id="UP000298390">
    <property type="component" value="Unassembled WGS sequence"/>
</dbReference>
<dbReference type="PRINTS" id="PR00412">
    <property type="entry name" value="EPOXHYDRLASE"/>
</dbReference>
<dbReference type="PANTHER" id="PTHR21661">
    <property type="entry name" value="EPOXIDE HYDROLASE 1-RELATED"/>
    <property type="match status" value="1"/>
</dbReference>
<accession>A0A4Y9YJB6</accession>
<feature type="active site" description="Proton acceptor" evidence="4">
    <location>
        <position position="370"/>
    </location>
</feature>
<evidence type="ECO:0000313" key="7">
    <source>
        <dbReference type="Proteomes" id="UP000298390"/>
    </source>
</evidence>
<evidence type="ECO:0000256" key="4">
    <source>
        <dbReference type="PIRSR" id="PIRSR001112-1"/>
    </source>
</evidence>
<dbReference type="InterPro" id="IPR016292">
    <property type="entry name" value="Epoxide_hydrolase"/>
</dbReference>
<evidence type="ECO:0000256" key="1">
    <source>
        <dbReference type="ARBA" id="ARBA00010088"/>
    </source>
</evidence>
<name>A0A4Y9YJB6_9APHY</name>
<comment type="caution">
    <text evidence="6">The sequence shown here is derived from an EMBL/GenBank/DDBJ whole genome shotgun (WGS) entry which is preliminary data.</text>
</comment>
<gene>
    <name evidence="6" type="ORF">EVJ58_g4756</name>
</gene>
<reference evidence="6 7" key="1">
    <citation type="submission" date="2019-01" db="EMBL/GenBank/DDBJ databases">
        <title>Genome sequencing of the rare red list fungi Fomitopsis rosea.</title>
        <authorList>
            <person name="Buettner E."/>
            <person name="Kellner H."/>
        </authorList>
    </citation>
    <scope>NUCLEOTIDE SEQUENCE [LARGE SCALE GENOMIC DNA]</scope>
    <source>
        <strain evidence="6 7">DSM 105464</strain>
    </source>
</reference>
<evidence type="ECO:0000256" key="2">
    <source>
        <dbReference type="ARBA" id="ARBA00022797"/>
    </source>
</evidence>
<feature type="domain" description="Epoxide hydrolase N-terminal" evidence="5">
    <location>
        <begin position="6"/>
        <end position="115"/>
    </location>
</feature>
<organism evidence="6 7">
    <name type="scientific">Rhodofomes roseus</name>
    <dbReference type="NCBI Taxonomy" id="34475"/>
    <lineage>
        <taxon>Eukaryota</taxon>
        <taxon>Fungi</taxon>
        <taxon>Dikarya</taxon>
        <taxon>Basidiomycota</taxon>
        <taxon>Agaricomycotina</taxon>
        <taxon>Agaricomycetes</taxon>
        <taxon>Polyporales</taxon>
        <taxon>Rhodofomes</taxon>
    </lineage>
</organism>
<sequence length="405" mass="45139">MTTSVPQPFSVSVPDADIASLRQKLALTRFPDELDDAAWNYGVPLADVKRLVARWKDGYDWRAAEASINEIPQFTTDVEVEGFGTLNVHFIHKKSEVKGAIPLLFVHGWPGHFLEARKLLPLLTSALPDHPSFHVVAPSLPNFGFSESVKKPGFGVVKHAEACHQLMLSLGYTEYVVQGGDWGSWIIRTMAATYGSSVKAWHTNYASAVSPPSFSRYPRLWLKNLVTPLTERERASLKRLPDFNRTGRGYSTQQGTQPQTLGYSLADSPAGLLAWIYEKLVLWSDEYPWDDDEVLTWISVYWFSRAGPAASARIYYEDARAREDPKRVDPWCTSPGGVSYFPKEMIAPPKTWTRMMGNVVFDSEHESGGHFAAHEKPDDLAADIRAMFGKGGPAFGVVPDKAGYD</sequence>
<dbReference type="InterPro" id="IPR010497">
    <property type="entry name" value="Epoxide_hydro_N"/>
</dbReference>
<dbReference type="SUPFAM" id="SSF53474">
    <property type="entry name" value="alpha/beta-Hydrolases"/>
    <property type="match status" value="1"/>
</dbReference>
<dbReference type="GO" id="GO:0097176">
    <property type="term" value="P:epoxide metabolic process"/>
    <property type="evidence" value="ECO:0007669"/>
    <property type="project" value="TreeGrafter"/>
</dbReference>
<keyword evidence="3" id="KW-0378">Hydrolase</keyword>
<dbReference type="PANTHER" id="PTHR21661:SF35">
    <property type="entry name" value="EPOXIDE HYDROLASE"/>
    <property type="match status" value="1"/>
</dbReference>
<comment type="similarity">
    <text evidence="1">Belongs to the peptidase S33 family.</text>
</comment>
<dbReference type="GO" id="GO:0004301">
    <property type="term" value="F:epoxide hydrolase activity"/>
    <property type="evidence" value="ECO:0007669"/>
    <property type="project" value="TreeGrafter"/>
</dbReference>
<evidence type="ECO:0000256" key="3">
    <source>
        <dbReference type="ARBA" id="ARBA00022801"/>
    </source>
</evidence>
<dbReference type="EMBL" id="SEKV01000225">
    <property type="protein sequence ID" value="TFY61049.1"/>
    <property type="molecule type" value="Genomic_DNA"/>
</dbReference>
<dbReference type="Gene3D" id="3.40.50.1820">
    <property type="entry name" value="alpha/beta hydrolase"/>
    <property type="match status" value="1"/>
</dbReference>
<keyword evidence="2" id="KW-0058">Aromatic hydrocarbons catabolism</keyword>
<protein>
    <recommendedName>
        <fullName evidence="5">Epoxide hydrolase N-terminal domain-containing protein</fullName>
    </recommendedName>
</protein>
<feature type="active site" description="Nucleophile" evidence="4">
    <location>
        <position position="181"/>
    </location>
</feature>